<feature type="transmembrane region" description="Helical" evidence="1">
    <location>
        <begin position="7"/>
        <end position="31"/>
    </location>
</feature>
<gene>
    <name evidence="2" type="ORF">FHS03_003954</name>
</gene>
<keyword evidence="1" id="KW-1133">Transmembrane helix</keyword>
<proteinExistence type="predicted"/>
<protein>
    <submittedName>
        <fullName evidence="2">Type IV pilus assembly protein PilE</fullName>
    </submittedName>
</protein>
<dbReference type="Pfam" id="PF16732">
    <property type="entry name" value="ComP_DUS"/>
    <property type="match status" value="1"/>
</dbReference>
<dbReference type="InterPro" id="IPR012902">
    <property type="entry name" value="N_methyl_site"/>
</dbReference>
<dbReference type="EMBL" id="JACHXD010000011">
    <property type="protein sequence ID" value="MBB3120884.1"/>
    <property type="molecule type" value="Genomic_DNA"/>
</dbReference>
<sequence length="140" mass="15001">MNKGRNGFTLIEVMITVAIVAILMSVAVPAYTNYITRGRLSEVFTGLGGVQTAAEQHWANRRTYAGMDALASFPKDSDNFTYALTVGTASAYTVTATGRNKMNGFVYTVDQNGTHATTATPDWGTNASCWVDKKGGKCSN</sequence>
<dbReference type="GO" id="GO:0043683">
    <property type="term" value="P:type IV pilus assembly"/>
    <property type="evidence" value="ECO:0007669"/>
    <property type="project" value="InterPro"/>
</dbReference>
<dbReference type="AlphaFoldDB" id="A0A7W5BCX3"/>
<dbReference type="InterPro" id="IPR045584">
    <property type="entry name" value="Pilin-like"/>
</dbReference>
<comment type="caution">
    <text evidence="2">The sequence shown here is derived from an EMBL/GenBank/DDBJ whole genome shotgun (WGS) entry which is preliminary data.</text>
</comment>
<dbReference type="Pfam" id="PF07963">
    <property type="entry name" value="N_methyl"/>
    <property type="match status" value="1"/>
</dbReference>
<organism evidence="2 3">
    <name type="scientific">Pseudoduganella violacea</name>
    <dbReference type="NCBI Taxonomy" id="1715466"/>
    <lineage>
        <taxon>Bacteria</taxon>
        <taxon>Pseudomonadati</taxon>
        <taxon>Pseudomonadota</taxon>
        <taxon>Betaproteobacteria</taxon>
        <taxon>Burkholderiales</taxon>
        <taxon>Oxalobacteraceae</taxon>
        <taxon>Telluria group</taxon>
        <taxon>Pseudoduganella</taxon>
    </lineage>
</organism>
<keyword evidence="3" id="KW-1185">Reference proteome</keyword>
<name>A0A7W5BCX3_9BURK</name>
<dbReference type="InterPro" id="IPR031982">
    <property type="entry name" value="PilE-like"/>
</dbReference>
<reference evidence="2 3" key="1">
    <citation type="submission" date="2020-08" db="EMBL/GenBank/DDBJ databases">
        <title>Genomic Encyclopedia of Type Strains, Phase III (KMG-III): the genomes of soil and plant-associated and newly described type strains.</title>
        <authorList>
            <person name="Whitman W."/>
        </authorList>
    </citation>
    <scope>NUCLEOTIDE SEQUENCE [LARGE SCALE GENOMIC DNA]</scope>
    <source>
        <strain evidence="2 3">CECT 8897</strain>
    </source>
</reference>
<keyword evidence="1" id="KW-0472">Membrane</keyword>
<accession>A0A7W5BCX3</accession>
<evidence type="ECO:0000313" key="3">
    <source>
        <dbReference type="Proteomes" id="UP000541535"/>
    </source>
</evidence>
<evidence type="ECO:0000313" key="2">
    <source>
        <dbReference type="EMBL" id="MBB3120884.1"/>
    </source>
</evidence>
<dbReference type="NCBIfam" id="TIGR02532">
    <property type="entry name" value="IV_pilin_GFxxxE"/>
    <property type="match status" value="1"/>
</dbReference>
<dbReference type="Proteomes" id="UP000541535">
    <property type="component" value="Unassembled WGS sequence"/>
</dbReference>
<dbReference type="RefSeq" id="WP_183442625.1">
    <property type="nucleotide sequence ID" value="NZ_JACHXD010000011.1"/>
</dbReference>
<dbReference type="Gene3D" id="3.30.700.10">
    <property type="entry name" value="Glycoprotein, Type 4 Pilin"/>
    <property type="match status" value="1"/>
</dbReference>
<evidence type="ECO:0000256" key="1">
    <source>
        <dbReference type="SAM" id="Phobius"/>
    </source>
</evidence>
<dbReference type="SUPFAM" id="SSF54523">
    <property type="entry name" value="Pili subunits"/>
    <property type="match status" value="1"/>
</dbReference>
<keyword evidence="1" id="KW-0812">Transmembrane</keyword>